<dbReference type="VEuPathDB" id="FungiDB:AJ78_01578"/>
<organism evidence="2 3">
    <name type="scientific">Emergomyces pasteurianus Ep9510</name>
    <dbReference type="NCBI Taxonomy" id="1447872"/>
    <lineage>
        <taxon>Eukaryota</taxon>
        <taxon>Fungi</taxon>
        <taxon>Dikarya</taxon>
        <taxon>Ascomycota</taxon>
        <taxon>Pezizomycotina</taxon>
        <taxon>Eurotiomycetes</taxon>
        <taxon>Eurotiomycetidae</taxon>
        <taxon>Onygenales</taxon>
        <taxon>Ajellomycetaceae</taxon>
        <taxon>Emergomyces</taxon>
    </lineage>
</organism>
<dbReference type="Proteomes" id="UP000182235">
    <property type="component" value="Unassembled WGS sequence"/>
</dbReference>
<reference evidence="2 3" key="1">
    <citation type="submission" date="2015-07" db="EMBL/GenBank/DDBJ databases">
        <title>Emmonsia species relationships and genome sequence.</title>
        <authorList>
            <consortium name="The Broad Institute Genomics Platform"/>
            <person name="Cuomo C.A."/>
            <person name="Munoz J.F."/>
            <person name="Imamovic A."/>
            <person name="Priest M.E."/>
            <person name="Young S."/>
            <person name="Clay O.K."/>
            <person name="McEwen J.G."/>
        </authorList>
    </citation>
    <scope>NUCLEOTIDE SEQUENCE [LARGE SCALE GENOMIC DNA]</scope>
    <source>
        <strain evidence="2 3">UAMH 9510</strain>
    </source>
</reference>
<feature type="compositionally biased region" description="Low complexity" evidence="1">
    <location>
        <begin position="36"/>
        <end position="55"/>
    </location>
</feature>
<feature type="region of interest" description="Disordered" evidence="1">
    <location>
        <begin position="36"/>
        <end position="69"/>
    </location>
</feature>
<name>A0A1J9PQD1_9EURO</name>
<evidence type="ECO:0000313" key="2">
    <source>
        <dbReference type="EMBL" id="OJD18398.1"/>
    </source>
</evidence>
<proteinExistence type="predicted"/>
<protein>
    <submittedName>
        <fullName evidence="2">Uncharacterized protein</fullName>
    </submittedName>
</protein>
<sequence length="133" mass="15468">MDAAAYTEKDAKITHILKATRHDALLDLLDLLQRQQQQPGRIQPPQRNNQQQQQHQHQHQAADDHSTNNTPFYSDNWRWLIFSIAHRGEFGGHPSSASRPLVFGAIQVSGWQILCFEVYDCERSLYYRDIQIT</sequence>
<comment type="caution">
    <text evidence="2">The sequence shown here is derived from an EMBL/GenBank/DDBJ whole genome shotgun (WGS) entry which is preliminary data.</text>
</comment>
<gene>
    <name evidence="2" type="ORF">AJ78_01578</name>
</gene>
<evidence type="ECO:0000256" key="1">
    <source>
        <dbReference type="SAM" id="MobiDB-lite"/>
    </source>
</evidence>
<accession>A0A1J9PQD1</accession>
<keyword evidence="3" id="KW-1185">Reference proteome</keyword>
<dbReference type="AlphaFoldDB" id="A0A1J9PQD1"/>
<evidence type="ECO:0000313" key="3">
    <source>
        <dbReference type="Proteomes" id="UP000182235"/>
    </source>
</evidence>
<dbReference type="EMBL" id="LGRN01000036">
    <property type="protein sequence ID" value="OJD18398.1"/>
    <property type="molecule type" value="Genomic_DNA"/>
</dbReference>